<accession>A0A6J4HRF1</accession>
<gene>
    <name evidence="2" type="ORF">AVDCRST_MAG50-1055</name>
</gene>
<dbReference type="PANTHER" id="PTHR40761">
    <property type="entry name" value="CONSERVED INTEGRAL MEMBRANE ALANINE VALINE AND LEUCINE RICH PROTEIN-RELATED"/>
    <property type="match status" value="1"/>
</dbReference>
<feature type="transmembrane region" description="Helical" evidence="1">
    <location>
        <begin position="129"/>
        <end position="148"/>
    </location>
</feature>
<feature type="transmembrane region" description="Helical" evidence="1">
    <location>
        <begin position="160"/>
        <end position="180"/>
    </location>
</feature>
<evidence type="ECO:0008006" key="3">
    <source>
        <dbReference type="Google" id="ProtNLM"/>
    </source>
</evidence>
<sequence length="290" mass="28802">MSALPLMATAVAAICFGVASVLQQIGARRVPAGRRLDPMLLVRLASQRPYAVGLGLDVVGFVLSAWALRSLPLFVVQAGLGASLAVTAVLSSRILGESLRPPAFAAIAATAAGLLLLAASAGTEHASPPALLAPALLAGVPVLLALAAAVHRLAPERASVAFGVLAGVGFAGFALAGRAADLDSWADAASDPTAWALGAYLLIAVLLHGTSLQRGSVTVVTAAYVGIEVVVPAVVGVLFLGDVSRPGTGLAALTGFVLIVAAVLALARADGHEPQGAPHALRLAGPGTQA</sequence>
<feature type="transmembrane region" description="Helical" evidence="1">
    <location>
        <begin position="192"/>
        <end position="210"/>
    </location>
</feature>
<dbReference type="AlphaFoldDB" id="A0A6J4HRF1"/>
<name>A0A6J4HRF1_9ACTN</name>
<dbReference type="SUPFAM" id="SSF103481">
    <property type="entry name" value="Multidrug resistance efflux transporter EmrE"/>
    <property type="match status" value="1"/>
</dbReference>
<dbReference type="EMBL" id="CADCTF010000057">
    <property type="protein sequence ID" value="CAA9229930.1"/>
    <property type="molecule type" value="Genomic_DNA"/>
</dbReference>
<keyword evidence="1" id="KW-0812">Transmembrane</keyword>
<evidence type="ECO:0000313" key="2">
    <source>
        <dbReference type="EMBL" id="CAA9229930.1"/>
    </source>
</evidence>
<dbReference type="InterPro" id="IPR037185">
    <property type="entry name" value="EmrE-like"/>
</dbReference>
<dbReference type="Gene3D" id="1.10.3730.20">
    <property type="match status" value="1"/>
</dbReference>
<organism evidence="2">
    <name type="scientific">uncultured Acidimicrobiales bacterium</name>
    <dbReference type="NCBI Taxonomy" id="310071"/>
    <lineage>
        <taxon>Bacteria</taxon>
        <taxon>Bacillati</taxon>
        <taxon>Actinomycetota</taxon>
        <taxon>Acidimicrobiia</taxon>
        <taxon>Acidimicrobiales</taxon>
        <taxon>environmental samples</taxon>
    </lineage>
</organism>
<dbReference type="PANTHER" id="PTHR40761:SF1">
    <property type="entry name" value="CONSERVED INTEGRAL MEMBRANE ALANINE VALINE AND LEUCINE RICH PROTEIN-RELATED"/>
    <property type="match status" value="1"/>
</dbReference>
<keyword evidence="1" id="KW-1133">Transmembrane helix</keyword>
<reference evidence="2" key="1">
    <citation type="submission" date="2020-02" db="EMBL/GenBank/DDBJ databases">
        <authorList>
            <person name="Meier V. D."/>
        </authorList>
    </citation>
    <scope>NUCLEOTIDE SEQUENCE</scope>
    <source>
        <strain evidence="2">AVDCRST_MAG50</strain>
    </source>
</reference>
<evidence type="ECO:0000256" key="1">
    <source>
        <dbReference type="SAM" id="Phobius"/>
    </source>
</evidence>
<feature type="transmembrane region" description="Helical" evidence="1">
    <location>
        <begin position="247"/>
        <end position="267"/>
    </location>
</feature>
<feature type="transmembrane region" description="Helical" evidence="1">
    <location>
        <begin position="6"/>
        <end position="27"/>
    </location>
</feature>
<feature type="transmembrane region" description="Helical" evidence="1">
    <location>
        <begin position="48"/>
        <end position="68"/>
    </location>
</feature>
<feature type="transmembrane region" description="Helical" evidence="1">
    <location>
        <begin position="217"/>
        <end position="241"/>
    </location>
</feature>
<protein>
    <recommendedName>
        <fullName evidence="3">Integral membrane protein</fullName>
    </recommendedName>
</protein>
<feature type="transmembrane region" description="Helical" evidence="1">
    <location>
        <begin position="74"/>
        <end position="91"/>
    </location>
</feature>
<feature type="transmembrane region" description="Helical" evidence="1">
    <location>
        <begin position="103"/>
        <end position="123"/>
    </location>
</feature>
<proteinExistence type="predicted"/>
<keyword evidence="1" id="KW-0472">Membrane</keyword>